<protein>
    <submittedName>
        <fullName evidence="1">Uncharacterized protein</fullName>
    </submittedName>
</protein>
<evidence type="ECO:0000313" key="2">
    <source>
        <dbReference type="Proteomes" id="UP001180020"/>
    </source>
</evidence>
<dbReference type="AlphaFoldDB" id="A0AAV9F878"/>
<reference evidence="1" key="2">
    <citation type="submission" date="2023-06" db="EMBL/GenBank/DDBJ databases">
        <authorList>
            <person name="Ma L."/>
            <person name="Liu K.-W."/>
            <person name="Li Z."/>
            <person name="Hsiao Y.-Y."/>
            <person name="Qi Y."/>
            <person name="Fu T."/>
            <person name="Tang G."/>
            <person name="Zhang D."/>
            <person name="Sun W.-H."/>
            <person name="Liu D.-K."/>
            <person name="Li Y."/>
            <person name="Chen G.-Z."/>
            <person name="Liu X.-D."/>
            <person name="Liao X.-Y."/>
            <person name="Jiang Y.-T."/>
            <person name="Yu X."/>
            <person name="Hao Y."/>
            <person name="Huang J."/>
            <person name="Zhao X.-W."/>
            <person name="Ke S."/>
            <person name="Chen Y.-Y."/>
            <person name="Wu W.-L."/>
            <person name="Hsu J.-L."/>
            <person name="Lin Y.-F."/>
            <person name="Huang M.-D."/>
            <person name="Li C.-Y."/>
            <person name="Huang L."/>
            <person name="Wang Z.-W."/>
            <person name="Zhao X."/>
            <person name="Zhong W.-Y."/>
            <person name="Peng D.-H."/>
            <person name="Ahmad S."/>
            <person name="Lan S."/>
            <person name="Zhang J.-S."/>
            <person name="Tsai W.-C."/>
            <person name="Van De Peer Y."/>
            <person name="Liu Z.-J."/>
        </authorList>
    </citation>
    <scope>NUCLEOTIDE SEQUENCE</scope>
    <source>
        <strain evidence="1">CP</strain>
        <tissue evidence="1">Leaves</tissue>
    </source>
</reference>
<reference evidence="1" key="1">
    <citation type="journal article" date="2023" name="Nat. Commun.">
        <title>Diploid and tetraploid genomes of Acorus and the evolution of monocots.</title>
        <authorList>
            <person name="Ma L."/>
            <person name="Liu K.W."/>
            <person name="Li Z."/>
            <person name="Hsiao Y.Y."/>
            <person name="Qi Y."/>
            <person name="Fu T."/>
            <person name="Tang G.D."/>
            <person name="Zhang D."/>
            <person name="Sun W.H."/>
            <person name="Liu D.K."/>
            <person name="Li Y."/>
            <person name="Chen G.Z."/>
            <person name="Liu X.D."/>
            <person name="Liao X.Y."/>
            <person name="Jiang Y.T."/>
            <person name="Yu X."/>
            <person name="Hao Y."/>
            <person name="Huang J."/>
            <person name="Zhao X.W."/>
            <person name="Ke S."/>
            <person name="Chen Y.Y."/>
            <person name="Wu W.L."/>
            <person name="Hsu J.L."/>
            <person name="Lin Y.F."/>
            <person name="Huang M.D."/>
            <person name="Li C.Y."/>
            <person name="Huang L."/>
            <person name="Wang Z.W."/>
            <person name="Zhao X."/>
            <person name="Zhong W.Y."/>
            <person name="Peng D.H."/>
            <person name="Ahmad S."/>
            <person name="Lan S."/>
            <person name="Zhang J.S."/>
            <person name="Tsai W.C."/>
            <person name="Van de Peer Y."/>
            <person name="Liu Z.J."/>
        </authorList>
    </citation>
    <scope>NUCLEOTIDE SEQUENCE</scope>
    <source>
        <strain evidence="1">CP</strain>
    </source>
</reference>
<name>A0AAV9F878_ACOCL</name>
<accession>A0AAV9F878</accession>
<keyword evidence="2" id="KW-1185">Reference proteome</keyword>
<comment type="caution">
    <text evidence="1">The sequence shown here is derived from an EMBL/GenBank/DDBJ whole genome shotgun (WGS) entry which is preliminary data.</text>
</comment>
<organism evidence="1 2">
    <name type="scientific">Acorus calamus</name>
    <name type="common">Sweet flag</name>
    <dbReference type="NCBI Taxonomy" id="4465"/>
    <lineage>
        <taxon>Eukaryota</taxon>
        <taxon>Viridiplantae</taxon>
        <taxon>Streptophyta</taxon>
        <taxon>Embryophyta</taxon>
        <taxon>Tracheophyta</taxon>
        <taxon>Spermatophyta</taxon>
        <taxon>Magnoliopsida</taxon>
        <taxon>Liliopsida</taxon>
        <taxon>Acoraceae</taxon>
        <taxon>Acorus</taxon>
    </lineage>
</organism>
<gene>
    <name evidence="1" type="ORF">QJS10_CPA03g02338</name>
</gene>
<dbReference type="Proteomes" id="UP001180020">
    <property type="component" value="Unassembled WGS sequence"/>
</dbReference>
<dbReference type="EMBL" id="JAUJYO010000003">
    <property type="protein sequence ID" value="KAK1321120.1"/>
    <property type="molecule type" value="Genomic_DNA"/>
</dbReference>
<sequence length="133" mass="13490">MGQIPLTTASAAAAITPSASSSTSAPSLDGGIGNCRFDFRSSCAILSGKIFLSQQQEDSSSSSNAGDSSSASSAITVASVNGHASLDLVPVPNQSLLLKPLTIADLSLAPMHGSCLRVAYQGVPDSYMVVERD</sequence>
<evidence type="ECO:0000313" key="1">
    <source>
        <dbReference type="EMBL" id="KAK1321120.1"/>
    </source>
</evidence>
<proteinExistence type="predicted"/>